<proteinExistence type="predicted"/>
<keyword evidence="2" id="KW-1185">Reference proteome</keyword>
<name>A0ABN3IH55_9ACTN</name>
<sequence>MGFKAWTLLFADGGPRPVLRAAPPFDREATRALVERLHPGRRIEEIGDGDLAAASSPEGGEVA</sequence>
<dbReference type="InterPro" id="IPR053847">
    <property type="entry name" value="DUF6928"/>
</dbReference>
<accession>A0ABN3IH55</accession>
<protein>
    <submittedName>
        <fullName evidence="1">Uncharacterized protein</fullName>
    </submittedName>
</protein>
<dbReference type="Pfam" id="PF21997">
    <property type="entry name" value="DUF6928"/>
    <property type="match status" value="1"/>
</dbReference>
<dbReference type="Proteomes" id="UP001501231">
    <property type="component" value="Unassembled WGS sequence"/>
</dbReference>
<dbReference type="RefSeq" id="WP_344587338.1">
    <property type="nucleotide sequence ID" value="NZ_BAAARW010000003.1"/>
</dbReference>
<comment type="caution">
    <text evidence="1">The sequence shown here is derived from an EMBL/GenBank/DDBJ whole genome shotgun (WGS) entry which is preliminary data.</text>
</comment>
<gene>
    <name evidence="1" type="ORF">GCM10010191_10680</name>
</gene>
<evidence type="ECO:0000313" key="2">
    <source>
        <dbReference type="Proteomes" id="UP001501231"/>
    </source>
</evidence>
<reference evidence="1 2" key="1">
    <citation type="journal article" date="2019" name="Int. J. Syst. Evol. Microbiol.">
        <title>The Global Catalogue of Microorganisms (GCM) 10K type strain sequencing project: providing services to taxonomists for standard genome sequencing and annotation.</title>
        <authorList>
            <consortium name="The Broad Institute Genomics Platform"/>
            <consortium name="The Broad Institute Genome Sequencing Center for Infectious Disease"/>
            <person name="Wu L."/>
            <person name="Ma J."/>
        </authorList>
    </citation>
    <scope>NUCLEOTIDE SEQUENCE [LARGE SCALE GENOMIC DNA]</scope>
    <source>
        <strain evidence="1 2">JCM 3325</strain>
    </source>
</reference>
<evidence type="ECO:0000313" key="1">
    <source>
        <dbReference type="EMBL" id="GAA2404811.1"/>
    </source>
</evidence>
<organism evidence="1 2">
    <name type="scientific">Actinomadura vinacea</name>
    <dbReference type="NCBI Taxonomy" id="115336"/>
    <lineage>
        <taxon>Bacteria</taxon>
        <taxon>Bacillati</taxon>
        <taxon>Actinomycetota</taxon>
        <taxon>Actinomycetes</taxon>
        <taxon>Streptosporangiales</taxon>
        <taxon>Thermomonosporaceae</taxon>
        <taxon>Actinomadura</taxon>
    </lineage>
</organism>
<dbReference type="EMBL" id="BAAARW010000003">
    <property type="protein sequence ID" value="GAA2404811.1"/>
    <property type="molecule type" value="Genomic_DNA"/>
</dbReference>